<proteinExistence type="predicted"/>
<dbReference type="SUPFAM" id="SSF53756">
    <property type="entry name" value="UDP-Glycosyltransferase/glycogen phosphorylase"/>
    <property type="match status" value="1"/>
</dbReference>
<gene>
    <name evidence="3" type="ORF">FL622_04510</name>
</gene>
<dbReference type="InterPro" id="IPR028098">
    <property type="entry name" value="Glyco_trans_4-like_N"/>
</dbReference>
<dbReference type="Gene3D" id="3.40.50.2000">
    <property type="entry name" value="Glycogen Phosphorylase B"/>
    <property type="match status" value="2"/>
</dbReference>
<organism evidence="3 4">
    <name type="scientific">Trichloromonas acetexigens</name>
    <dbReference type="NCBI Taxonomy" id="38815"/>
    <lineage>
        <taxon>Bacteria</taxon>
        <taxon>Pseudomonadati</taxon>
        <taxon>Thermodesulfobacteriota</taxon>
        <taxon>Desulfuromonadia</taxon>
        <taxon>Desulfuromonadales</taxon>
        <taxon>Trichloromonadaceae</taxon>
        <taxon>Trichloromonas</taxon>
    </lineage>
</organism>
<keyword evidence="4" id="KW-1185">Reference proteome</keyword>
<dbReference type="Pfam" id="PF13579">
    <property type="entry name" value="Glyco_trans_4_4"/>
    <property type="match status" value="1"/>
</dbReference>
<dbReference type="InterPro" id="IPR024004">
    <property type="entry name" value="PEP-CTERM/XrtA_GlycosylTrfase"/>
</dbReference>
<evidence type="ECO:0000313" key="3">
    <source>
        <dbReference type="EMBL" id="TRO83351.1"/>
    </source>
</evidence>
<protein>
    <submittedName>
        <fullName evidence="3">Glycosyltransferase, exosortase A system-associated</fullName>
    </submittedName>
</protein>
<evidence type="ECO:0000313" key="4">
    <source>
        <dbReference type="Proteomes" id="UP000317155"/>
    </source>
</evidence>
<name>A0A550JJF6_9BACT</name>
<dbReference type="InterPro" id="IPR050194">
    <property type="entry name" value="Glycosyltransferase_grp1"/>
</dbReference>
<dbReference type="RefSeq" id="WP_092056285.1">
    <property type="nucleotide sequence ID" value="NZ_FOJJ01000012.1"/>
</dbReference>
<dbReference type="Pfam" id="PF00534">
    <property type="entry name" value="Glycos_transf_1"/>
    <property type="match status" value="1"/>
</dbReference>
<dbReference type="PANTHER" id="PTHR45947">
    <property type="entry name" value="SULFOQUINOVOSYL TRANSFERASE SQD2"/>
    <property type="match status" value="1"/>
</dbReference>
<evidence type="ECO:0000259" key="1">
    <source>
        <dbReference type="Pfam" id="PF00534"/>
    </source>
</evidence>
<feature type="domain" description="Glycosyl transferase family 1" evidence="1">
    <location>
        <begin position="215"/>
        <end position="378"/>
    </location>
</feature>
<dbReference type="OrthoDB" id="509705at2"/>
<reference evidence="3 4" key="1">
    <citation type="submission" date="2019-07" db="EMBL/GenBank/DDBJ databases">
        <title>Insights of Desulfuromonas acetexigens electromicrobiology.</title>
        <authorList>
            <person name="Katuri K."/>
            <person name="Sapireddy V."/>
            <person name="Shaw D.R."/>
            <person name="Saikaly P."/>
        </authorList>
    </citation>
    <scope>NUCLEOTIDE SEQUENCE [LARGE SCALE GENOMIC DNA]</scope>
    <source>
        <strain evidence="3 4">2873</strain>
    </source>
</reference>
<dbReference type="PANTHER" id="PTHR45947:SF3">
    <property type="entry name" value="SULFOQUINOVOSYL TRANSFERASE SQD2"/>
    <property type="match status" value="1"/>
</dbReference>
<dbReference type="InterPro" id="IPR001296">
    <property type="entry name" value="Glyco_trans_1"/>
</dbReference>
<evidence type="ECO:0000259" key="2">
    <source>
        <dbReference type="Pfam" id="PF13579"/>
    </source>
</evidence>
<dbReference type="NCBIfam" id="TIGR04063">
    <property type="entry name" value="stp3"/>
    <property type="match status" value="1"/>
</dbReference>
<accession>A0A550JJF6</accession>
<dbReference type="GO" id="GO:0016757">
    <property type="term" value="F:glycosyltransferase activity"/>
    <property type="evidence" value="ECO:0007669"/>
    <property type="project" value="InterPro"/>
</dbReference>
<keyword evidence="3" id="KW-0808">Transferase</keyword>
<dbReference type="Proteomes" id="UP000317155">
    <property type="component" value="Unassembled WGS sequence"/>
</dbReference>
<dbReference type="AlphaFoldDB" id="A0A550JJF6"/>
<sequence length="405" mass="45418">MKILHVLDHSLPLHSGYTFRSQSLFRAQRGMGFEPVIVTSPKHEADLKGDAPRREEINGFTYYRSGAVPSFSVPFVGELWLMHVLSRRILEVAQAEQPNLIHAHSPVLNAIPALWAGRKLGLPVVYEIRAFWEDAAVDHGTYVEGSWKYKLTQTIETMVCTRADQVAILCDGLKQDLVRRNIPAQKITPVFNGVDVENFQSCPVDGDYQREWQLAGKKVIGFIGSFYRYEGLDLLVKAFARIAKEDKDAVLLLVGGGEMEGELAQLIAGLELGKRVIMPGRIPHERVPGVYAMIDVLAYPRYSMRLTELVTPLKPLEAMAMGKALVASDVGGHKELIRHNETGLLFKAGDEGALAGELKRLLKDGELRETLQRQGREWVSRHHTWEKTTAVYRDIYARARVARGL</sequence>
<dbReference type="EMBL" id="VJVV01000002">
    <property type="protein sequence ID" value="TRO83351.1"/>
    <property type="molecule type" value="Genomic_DNA"/>
</dbReference>
<feature type="domain" description="Glycosyltransferase subfamily 4-like N-terminal" evidence="2">
    <location>
        <begin position="16"/>
        <end position="193"/>
    </location>
</feature>
<dbReference type="CDD" id="cd03794">
    <property type="entry name" value="GT4_WbuB-like"/>
    <property type="match status" value="1"/>
</dbReference>
<comment type="caution">
    <text evidence="3">The sequence shown here is derived from an EMBL/GenBank/DDBJ whole genome shotgun (WGS) entry which is preliminary data.</text>
</comment>